<feature type="domain" description="DUF8160" evidence="2">
    <location>
        <begin position="60"/>
        <end position="180"/>
    </location>
</feature>
<keyword evidence="4" id="KW-1185">Reference proteome</keyword>
<feature type="compositionally biased region" description="Acidic residues" evidence="1">
    <location>
        <begin position="59"/>
        <end position="71"/>
    </location>
</feature>
<evidence type="ECO:0000313" key="4">
    <source>
        <dbReference type="Proteomes" id="UP000199170"/>
    </source>
</evidence>
<feature type="region of interest" description="Disordered" evidence="1">
    <location>
        <begin position="1"/>
        <end position="110"/>
    </location>
</feature>
<evidence type="ECO:0000313" key="3">
    <source>
        <dbReference type="EMBL" id="SDY33490.1"/>
    </source>
</evidence>
<organism evidence="3 4">
    <name type="scientific">Halobellus clavatus</name>
    <dbReference type="NCBI Taxonomy" id="660517"/>
    <lineage>
        <taxon>Archaea</taxon>
        <taxon>Methanobacteriati</taxon>
        <taxon>Methanobacteriota</taxon>
        <taxon>Stenosarchaea group</taxon>
        <taxon>Halobacteria</taxon>
        <taxon>Halobacteriales</taxon>
        <taxon>Haloferacaceae</taxon>
        <taxon>Halobellus</taxon>
    </lineage>
</organism>
<evidence type="ECO:0000256" key="1">
    <source>
        <dbReference type="SAM" id="MobiDB-lite"/>
    </source>
</evidence>
<feature type="compositionally biased region" description="Acidic residues" evidence="1">
    <location>
        <begin position="1"/>
        <end position="10"/>
    </location>
</feature>
<dbReference type="OrthoDB" id="346348at2157"/>
<sequence length="190" mass="20902">MSSNDGDDDLEERKSDVWSMDEVRGGGTETKDTEDTSETADKESTSTTSDTAEPTDISDTSETEDTSDISGDEPTSTTSDTGSNEDTADTLDTPDTSDETDDTAVEADGETVRQMALDADAKGLVVRDLHNVNVYLYESVYQEMRVKYKELDTEYFAAHGEDLSKNKDFFNAVFRAGLQSPQLKEELEID</sequence>
<dbReference type="AlphaFoldDB" id="A0A1H3J0K3"/>
<dbReference type="EMBL" id="FNPB01000011">
    <property type="protein sequence ID" value="SDY33490.1"/>
    <property type="molecule type" value="Genomic_DNA"/>
</dbReference>
<proteinExistence type="predicted"/>
<dbReference type="Proteomes" id="UP000199170">
    <property type="component" value="Unassembled WGS sequence"/>
</dbReference>
<evidence type="ECO:0000259" key="2">
    <source>
        <dbReference type="Pfam" id="PF26492"/>
    </source>
</evidence>
<dbReference type="RefSeq" id="WP_089768635.1">
    <property type="nucleotide sequence ID" value="NZ_FNPB01000011.1"/>
</dbReference>
<accession>A0A1H3J0K3</accession>
<name>A0A1H3J0K3_9EURY</name>
<feature type="compositionally biased region" description="Basic and acidic residues" evidence="1">
    <location>
        <begin position="11"/>
        <end position="44"/>
    </location>
</feature>
<feature type="compositionally biased region" description="Polar residues" evidence="1">
    <location>
        <begin position="73"/>
        <end position="85"/>
    </location>
</feature>
<reference evidence="4" key="1">
    <citation type="submission" date="2016-10" db="EMBL/GenBank/DDBJ databases">
        <authorList>
            <person name="Varghese N."/>
            <person name="Submissions S."/>
        </authorList>
    </citation>
    <scope>NUCLEOTIDE SEQUENCE [LARGE SCALE GENOMIC DNA]</scope>
    <source>
        <strain evidence="4">CGMCC 1.10118</strain>
    </source>
</reference>
<feature type="compositionally biased region" description="Low complexity" evidence="1">
    <location>
        <begin position="45"/>
        <end position="58"/>
    </location>
</feature>
<protein>
    <recommendedName>
        <fullName evidence="2">DUF8160 domain-containing protein</fullName>
    </recommendedName>
</protein>
<dbReference type="InterPro" id="IPR058474">
    <property type="entry name" value="DUF8160"/>
</dbReference>
<dbReference type="Pfam" id="PF26492">
    <property type="entry name" value="DUF8160"/>
    <property type="match status" value="1"/>
</dbReference>
<feature type="compositionally biased region" description="Acidic residues" evidence="1">
    <location>
        <begin position="95"/>
        <end position="109"/>
    </location>
</feature>
<gene>
    <name evidence="3" type="ORF">SAMN04487946_111110</name>
</gene>